<evidence type="ECO:0000256" key="2">
    <source>
        <dbReference type="ARBA" id="ARBA00022801"/>
    </source>
</evidence>
<dbReference type="SUPFAM" id="SSF49303">
    <property type="entry name" value="beta-Galactosidase/glucuronidase domain"/>
    <property type="match status" value="1"/>
</dbReference>
<dbReference type="SUPFAM" id="SSF51445">
    <property type="entry name" value="(Trans)glycosidases"/>
    <property type="match status" value="1"/>
</dbReference>
<dbReference type="GO" id="GO:0016787">
    <property type="term" value="F:hydrolase activity"/>
    <property type="evidence" value="ECO:0007669"/>
    <property type="project" value="UniProtKB-KW"/>
</dbReference>
<feature type="domain" description="Glycosyl hydrolases family 2 sugar binding" evidence="6">
    <location>
        <begin position="17"/>
        <end position="177"/>
    </location>
</feature>
<evidence type="ECO:0000259" key="5">
    <source>
        <dbReference type="Pfam" id="PF02836"/>
    </source>
</evidence>
<dbReference type="Pfam" id="PF02837">
    <property type="entry name" value="Glyco_hydro_2_N"/>
    <property type="match status" value="1"/>
</dbReference>
<dbReference type="Pfam" id="PF00703">
    <property type="entry name" value="Glyco_hydro_2"/>
    <property type="match status" value="1"/>
</dbReference>
<keyword evidence="2 7" id="KW-0378">Hydrolase</keyword>
<comment type="caution">
    <text evidence="7">The sequence shown here is derived from an EMBL/GenBank/DDBJ whole genome shotgun (WGS) entry which is preliminary data.</text>
</comment>
<evidence type="ECO:0000313" key="7">
    <source>
        <dbReference type="EMBL" id="MFD1410294.1"/>
    </source>
</evidence>
<dbReference type="InterPro" id="IPR006103">
    <property type="entry name" value="Glyco_hydro_2_cat"/>
</dbReference>
<comment type="similarity">
    <text evidence="1">Belongs to the glycosyl hydrolase 2 family.</text>
</comment>
<keyword evidence="3" id="KW-0326">Glycosidase</keyword>
<dbReference type="Pfam" id="PF02836">
    <property type="entry name" value="Glyco_hydro_2_C"/>
    <property type="match status" value="1"/>
</dbReference>
<organism evidence="7 8">
    <name type="scientific">Lapidilactobacillus gannanensis</name>
    <dbReference type="NCBI Taxonomy" id="2486002"/>
    <lineage>
        <taxon>Bacteria</taxon>
        <taxon>Bacillati</taxon>
        <taxon>Bacillota</taxon>
        <taxon>Bacilli</taxon>
        <taxon>Lactobacillales</taxon>
        <taxon>Lactobacillaceae</taxon>
        <taxon>Lapidilactobacillus</taxon>
    </lineage>
</organism>
<protein>
    <submittedName>
        <fullName evidence="7">Glycoside hydrolase family 2 protein</fullName>
    </submittedName>
</protein>
<dbReference type="RefSeq" id="WP_125646798.1">
    <property type="nucleotide sequence ID" value="NZ_JBHTOH010000014.1"/>
</dbReference>
<evidence type="ECO:0000256" key="1">
    <source>
        <dbReference type="ARBA" id="ARBA00007401"/>
    </source>
</evidence>
<name>A0ABW4BJD4_9LACO</name>
<dbReference type="Proteomes" id="UP001597191">
    <property type="component" value="Unassembled WGS sequence"/>
</dbReference>
<accession>A0ABW4BJD4</accession>
<dbReference type="InterPro" id="IPR006104">
    <property type="entry name" value="Glyco_hydro_2_N"/>
</dbReference>
<dbReference type="EMBL" id="JBHTOH010000014">
    <property type="protein sequence ID" value="MFD1410294.1"/>
    <property type="molecule type" value="Genomic_DNA"/>
</dbReference>
<dbReference type="SUPFAM" id="SSF49785">
    <property type="entry name" value="Galactose-binding domain-like"/>
    <property type="match status" value="1"/>
</dbReference>
<dbReference type="PANTHER" id="PTHR42732:SF3">
    <property type="entry name" value="HYDROLASE"/>
    <property type="match status" value="1"/>
</dbReference>
<dbReference type="Gene3D" id="2.60.40.10">
    <property type="entry name" value="Immunoglobulins"/>
    <property type="match status" value="1"/>
</dbReference>
<dbReference type="PANTHER" id="PTHR42732">
    <property type="entry name" value="BETA-GALACTOSIDASE"/>
    <property type="match status" value="1"/>
</dbReference>
<reference evidence="8" key="1">
    <citation type="journal article" date="2019" name="Int. J. Syst. Evol. Microbiol.">
        <title>The Global Catalogue of Microorganisms (GCM) 10K type strain sequencing project: providing services to taxonomists for standard genome sequencing and annotation.</title>
        <authorList>
            <consortium name="The Broad Institute Genomics Platform"/>
            <consortium name="The Broad Institute Genome Sequencing Center for Infectious Disease"/>
            <person name="Wu L."/>
            <person name="Ma J."/>
        </authorList>
    </citation>
    <scope>NUCLEOTIDE SEQUENCE [LARGE SCALE GENOMIC DNA]</scope>
    <source>
        <strain evidence="8">CCM 8937</strain>
    </source>
</reference>
<gene>
    <name evidence="7" type="ORF">ACFQ4R_01475</name>
</gene>
<dbReference type="InterPro" id="IPR006102">
    <property type="entry name" value="Ig-like_GH2"/>
</dbReference>
<evidence type="ECO:0000256" key="3">
    <source>
        <dbReference type="ARBA" id="ARBA00023295"/>
    </source>
</evidence>
<dbReference type="InterPro" id="IPR036156">
    <property type="entry name" value="Beta-gal/glucu_dom_sf"/>
</dbReference>
<evidence type="ECO:0000259" key="4">
    <source>
        <dbReference type="Pfam" id="PF00703"/>
    </source>
</evidence>
<dbReference type="InterPro" id="IPR017853">
    <property type="entry name" value="GH"/>
</dbReference>
<evidence type="ECO:0000259" key="6">
    <source>
        <dbReference type="Pfam" id="PF02837"/>
    </source>
</evidence>
<feature type="domain" description="Glycoside hydrolase family 2 catalytic" evidence="5">
    <location>
        <begin position="292"/>
        <end position="583"/>
    </location>
</feature>
<keyword evidence="8" id="KW-1185">Reference proteome</keyword>
<sequence>MSELEHPQPQFRRKNWQSLDGQWRFMFDDQNLGTEKNWASGLPKDAQTIIVPYAYETEQSGIHDEVSHRYVWYQREIEYQKDRKLTSTILNFGGIDYISTIYLNNEQVGTHQGGYTRFAFDITKYLHEGSNQLVIKVEDNNDTTQPRGKQRWRKENYECWYVQTTGIWKSVWLEKIPGNQRISNFKVTPSMDLKTIDIELETKTSAVNNYLANEVRAVIRYQGQVINSVQSPLTSTGCQFEMSVEQRDEPFPWSIKAWTPEQPNLYDLELTLINKVEIEDQVQTYFGMRRIDIKGQEILLSGHRLYQKLVLHQNYWPKSGLTPTGISEITNDIHLIKAMGYNGIRLHQSIADPRLLFLADKLGLLVWSEMAATYQFNNRAMSNYSQEWTDIVKQNYNHPAIITWVPFNESWGIGSVETDEKQQSFVNSIYYLTKAYDNMRPVITNDGWEHTISDILTLHDYELSGEKFLARYQDFTKLTSDDYQPNNDRFAFANHYHYQGQPILVTEFGGISFKQDHGWGYGMQAESEVDFFKRFATIHQAIKKIPFIQGYCYTQLTDVQQETNGLLTIDRKPKVSIQRVKEINDQD</sequence>
<dbReference type="InterPro" id="IPR008979">
    <property type="entry name" value="Galactose-bd-like_sf"/>
</dbReference>
<dbReference type="Gene3D" id="2.60.120.260">
    <property type="entry name" value="Galactose-binding domain-like"/>
    <property type="match status" value="1"/>
</dbReference>
<dbReference type="Gene3D" id="3.20.20.80">
    <property type="entry name" value="Glycosidases"/>
    <property type="match status" value="1"/>
</dbReference>
<dbReference type="InterPro" id="IPR013783">
    <property type="entry name" value="Ig-like_fold"/>
</dbReference>
<evidence type="ECO:0000313" key="8">
    <source>
        <dbReference type="Proteomes" id="UP001597191"/>
    </source>
</evidence>
<dbReference type="InterPro" id="IPR051913">
    <property type="entry name" value="GH2_Domain-Containing"/>
</dbReference>
<proteinExistence type="inferred from homology"/>
<feature type="domain" description="Glycoside hydrolase family 2 immunoglobulin-like beta-sandwich" evidence="4">
    <location>
        <begin position="181"/>
        <end position="289"/>
    </location>
</feature>